<keyword evidence="1" id="KW-0808">Transferase</keyword>
<proteinExistence type="predicted"/>
<evidence type="ECO:0000256" key="2">
    <source>
        <dbReference type="ARBA" id="ARBA00022695"/>
    </source>
</evidence>
<feature type="region of interest" description="Disordered" evidence="8">
    <location>
        <begin position="292"/>
        <end position="326"/>
    </location>
</feature>
<evidence type="ECO:0000256" key="3">
    <source>
        <dbReference type="ARBA" id="ARBA00022722"/>
    </source>
</evidence>
<dbReference type="Pfam" id="PF03732">
    <property type="entry name" value="Retrotrans_gag"/>
    <property type="match status" value="1"/>
</dbReference>
<dbReference type="Proteomes" id="UP000324585">
    <property type="component" value="Unassembled WGS sequence"/>
</dbReference>
<dbReference type="GO" id="GO:0003676">
    <property type="term" value="F:nucleic acid binding"/>
    <property type="evidence" value="ECO:0007669"/>
    <property type="project" value="InterPro"/>
</dbReference>
<evidence type="ECO:0000256" key="8">
    <source>
        <dbReference type="SAM" id="MobiDB-lite"/>
    </source>
</evidence>
<name>A0A5J4Z2T7_PORPP</name>
<reference evidence="12" key="1">
    <citation type="journal article" date="2019" name="Nat. Commun.">
        <title>Expansion of phycobilisome linker gene families in mesophilic red algae.</title>
        <authorList>
            <person name="Lee J."/>
            <person name="Kim D."/>
            <person name="Bhattacharya D."/>
            <person name="Yoon H.S."/>
        </authorList>
    </citation>
    <scope>NUCLEOTIDE SEQUENCE [LARGE SCALE GENOMIC DNA]</scope>
    <source>
        <strain evidence="12">CCMP 1328</strain>
    </source>
</reference>
<dbReference type="Pfam" id="PF00098">
    <property type="entry name" value="zf-CCHC"/>
    <property type="match status" value="1"/>
</dbReference>
<dbReference type="EMBL" id="VRMN01000001">
    <property type="protein sequence ID" value="KAA8498171.1"/>
    <property type="molecule type" value="Genomic_DNA"/>
</dbReference>
<dbReference type="SMART" id="SM00343">
    <property type="entry name" value="ZnF_C2HC"/>
    <property type="match status" value="1"/>
</dbReference>
<dbReference type="Gene3D" id="4.10.60.10">
    <property type="entry name" value="Zinc finger, CCHC-type"/>
    <property type="match status" value="1"/>
</dbReference>
<sequence>MESGHRTPTRLEQERNAALARQQQQAMQAELAAQAAAQQHHQPTMAAAQSDIELMRQAMSQEFSRMREELIGQVQEERAALAAELHRVRNDAYSRVDATSQVKHAPMPAFLGERDALVVASWCDAANDRILSQLREEYQLAGRTWDDDAELKCVRVAASFFHGAARLWWSVLEPKPIRFDRFIGVFKREFEPIASSQIARDRLAACVQRNRSVHEYANDFGNCLLRLPSVSDSERLDRFVRGLQAKIQVQVLLKQPTDYHEALRAALAIDAVYRQSVHASAFSNDGVAPMDLGTAEGPRRRYGRRNNKGKNVPKAQSKGNRRPLIGNHLGADTCRNCGRRGHWAADCTQELGVAEYEIGTSAVSGASDLIRLPVFVNGHKAQAIVDTGATATFISQALCRRLRVPYTKCGANGPRIRLADGRSEPIHGKASFLLVAPGATDESTNAWVHQGHHELILGLDWLHAHELKIQVAGKSIPGPAAAIEAPADEPEKPFECAVASGHKAHAPRANEEVPEDEHGVLHMPAKASCDACQAAKLKVLRAPRKKENSQFEGFNDVVSVDLVDPTETGICGTRWLMTHRDAATAWLVVAPLANKTSESTLMALIEIQRGRGWPRLVKTDDGGEFQGAFETALKGNLVAHEVGLPHRPNTHAIHERMHRDLNAGVRALLAAAGLDSPWFAFAAQYWAAARNVKWEGADGKTPYEARYGFAWNRELPPFGRGVYVLAPERTKYDPPGTLALVIGIRMPTPTTTRTPLNLLVAPYADLRSTTARWVGEWSLSANEFPKKERPSEEGVMARVMPERDSMHESEGNRSSGHTQSSLPGDKSAEAQQEDNEVVLVSPPQRKKERRVWSADMNNALSAGYEKHGPNWSLIGESGGESLRGIGSKGLRSHAAAMGLLGERAMGLKEHRRGIKTGNTRAMQMVLGVAQLAQQETTEEGLGAQHGRTASCSGEVVELGVAEIVPFADHAHTKPGRIAFQKEMQTLIGSGALPFHKVVSKHEAARAKQARFVNMKPIMAIKNSEMPPEHRVLKCRVVAQGCHITDATGRRAPPEVPQFDRPPGLSSIRAAVSVALHTHGEAADAMFFDIDAAYVHAPLLGSPTFAYFKSLMPFLDSVLPRADMRKISSIPNPVVPIPMALYGLPRAGFDYSAYAREKLCAAHWKESASDKNIYWRRRNGALTLLVLYVDDGAILGTTHSVSEAMRELVRMFNITKSAQLISESTRAKPIRYLGVNVYREEGAWIFDSCEFARYITAAHKGGRARATPLSSRVKTSEEANSCSSEVRSCLGKLMWLARTTRPDVAHAVAMIARHTDRWSADAERALSEVLAYLYKHADVRLRYPVPQAENAQIMIHSYVDSDLDPGRSTSGTALFLVSGDTRHLVEWSSRRQRRVATSTAEAELVALHGAVQNALFPIALFLEDVGRGWPRATIRCDNETALGAVMKGFSPGLLHASKTQKICLAWLHELYREALVTFDHVPTRGNMADPLTKPVSADVFRGHARAWGLSSSLLSPSATESC</sequence>
<feature type="domain" description="Integrase catalytic" evidence="10">
    <location>
        <begin position="539"/>
        <end position="710"/>
    </location>
</feature>
<dbReference type="GO" id="GO:0004519">
    <property type="term" value="F:endonuclease activity"/>
    <property type="evidence" value="ECO:0007669"/>
    <property type="project" value="UniProtKB-KW"/>
</dbReference>
<keyword evidence="7" id="KW-0479">Metal-binding</keyword>
<dbReference type="GO" id="GO:0003964">
    <property type="term" value="F:RNA-directed DNA polymerase activity"/>
    <property type="evidence" value="ECO:0007669"/>
    <property type="project" value="UniProtKB-KW"/>
</dbReference>
<comment type="caution">
    <text evidence="11">The sequence shown here is derived from an EMBL/GenBank/DDBJ whole genome shotgun (WGS) entry which is preliminary data.</text>
</comment>
<keyword evidence="6" id="KW-0695">RNA-directed DNA polymerase</keyword>
<dbReference type="GO" id="GO:0004190">
    <property type="term" value="F:aspartic-type endopeptidase activity"/>
    <property type="evidence" value="ECO:0007669"/>
    <property type="project" value="InterPro"/>
</dbReference>
<dbReference type="PROSITE" id="PS50994">
    <property type="entry name" value="INTEGRASE"/>
    <property type="match status" value="1"/>
</dbReference>
<evidence type="ECO:0000313" key="11">
    <source>
        <dbReference type="EMBL" id="KAA8498171.1"/>
    </source>
</evidence>
<dbReference type="InterPro" id="IPR036875">
    <property type="entry name" value="Znf_CCHC_sf"/>
</dbReference>
<dbReference type="PROSITE" id="PS00141">
    <property type="entry name" value="ASP_PROTEASE"/>
    <property type="match status" value="1"/>
</dbReference>
<feature type="domain" description="CCHC-type" evidence="9">
    <location>
        <begin position="334"/>
        <end position="349"/>
    </location>
</feature>
<dbReference type="SUPFAM" id="SSF53098">
    <property type="entry name" value="Ribonuclease H-like"/>
    <property type="match status" value="1"/>
</dbReference>
<dbReference type="OMA" id="HIHVSFA"/>
<dbReference type="PANTHER" id="PTHR15503:SF22">
    <property type="entry name" value="TRANSPOSON TY3-I GAG POLYPROTEIN"/>
    <property type="match status" value="1"/>
</dbReference>
<dbReference type="GO" id="GO:0015074">
    <property type="term" value="P:DNA integration"/>
    <property type="evidence" value="ECO:0007669"/>
    <property type="project" value="InterPro"/>
</dbReference>
<dbReference type="SUPFAM" id="SSF50630">
    <property type="entry name" value="Acid proteases"/>
    <property type="match status" value="1"/>
</dbReference>
<dbReference type="GO" id="GO:0008270">
    <property type="term" value="F:zinc ion binding"/>
    <property type="evidence" value="ECO:0007669"/>
    <property type="project" value="UniProtKB-KW"/>
</dbReference>
<dbReference type="Pfam" id="PF13975">
    <property type="entry name" value="gag-asp_proteas"/>
    <property type="match status" value="1"/>
</dbReference>
<keyword evidence="7" id="KW-0863">Zinc-finger</keyword>
<dbReference type="InterPro" id="IPR001584">
    <property type="entry name" value="Integrase_cat-core"/>
</dbReference>
<keyword evidence="12" id="KW-1185">Reference proteome</keyword>
<dbReference type="InterPro" id="IPR005162">
    <property type="entry name" value="Retrotrans_gag_dom"/>
</dbReference>
<organism evidence="11 12">
    <name type="scientific">Porphyridium purpureum</name>
    <name type="common">Red alga</name>
    <name type="synonym">Porphyridium cruentum</name>
    <dbReference type="NCBI Taxonomy" id="35688"/>
    <lineage>
        <taxon>Eukaryota</taxon>
        <taxon>Rhodophyta</taxon>
        <taxon>Bangiophyceae</taxon>
        <taxon>Porphyridiales</taxon>
        <taxon>Porphyridiaceae</taxon>
        <taxon>Porphyridium</taxon>
    </lineage>
</organism>
<dbReference type="InterPro" id="IPR021109">
    <property type="entry name" value="Peptidase_aspartic_dom_sf"/>
</dbReference>
<dbReference type="GO" id="GO:0006508">
    <property type="term" value="P:proteolysis"/>
    <property type="evidence" value="ECO:0007669"/>
    <property type="project" value="InterPro"/>
</dbReference>
<evidence type="ECO:0000256" key="1">
    <source>
        <dbReference type="ARBA" id="ARBA00022679"/>
    </source>
</evidence>
<dbReference type="InterPro" id="IPR001969">
    <property type="entry name" value="Aspartic_peptidase_AS"/>
</dbReference>
<evidence type="ECO:0000256" key="4">
    <source>
        <dbReference type="ARBA" id="ARBA00022759"/>
    </source>
</evidence>
<dbReference type="Gene3D" id="3.30.420.10">
    <property type="entry name" value="Ribonuclease H-like superfamily/Ribonuclease H"/>
    <property type="match status" value="1"/>
</dbReference>
<gene>
    <name evidence="11" type="ORF">FVE85_5756</name>
</gene>
<dbReference type="InterPro" id="IPR036397">
    <property type="entry name" value="RNaseH_sf"/>
</dbReference>
<dbReference type="InterPro" id="IPR001878">
    <property type="entry name" value="Znf_CCHC"/>
</dbReference>
<keyword evidence="3" id="KW-0540">Nuclease</keyword>
<evidence type="ECO:0000256" key="5">
    <source>
        <dbReference type="ARBA" id="ARBA00022801"/>
    </source>
</evidence>
<evidence type="ECO:0000313" key="12">
    <source>
        <dbReference type="Proteomes" id="UP000324585"/>
    </source>
</evidence>
<evidence type="ECO:0000259" key="10">
    <source>
        <dbReference type="PROSITE" id="PS50994"/>
    </source>
</evidence>
<feature type="compositionally biased region" description="Polar residues" evidence="8">
    <location>
        <begin position="812"/>
        <end position="822"/>
    </location>
</feature>
<feature type="region of interest" description="Disordered" evidence="8">
    <location>
        <begin position="804"/>
        <end position="849"/>
    </location>
</feature>
<keyword evidence="2" id="KW-0548">Nucleotidyltransferase</keyword>
<evidence type="ECO:0000259" key="9">
    <source>
        <dbReference type="PROSITE" id="PS50158"/>
    </source>
</evidence>
<keyword evidence="7" id="KW-0862">Zinc</keyword>
<protein>
    <submittedName>
        <fullName evidence="11">Copia protein</fullName>
    </submittedName>
</protein>
<accession>A0A5J4Z2T7</accession>
<dbReference type="OrthoDB" id="7789875at2759"/>
<dbReference type="PROSITE" id="PS50158">
    <property type="entry name" value="ZF_CCHC"/>
    <property type="match status" value="1"/>
</dbReference>
<dbReference type="Gene3D" id="2.40.70.10">
    <property type="entry name" value="Acid Proteases"/>
    <property type="match status" value="1"/>
</dbReference>
<evidence type="ECO:0000256" key="6">
    <source>
        <dbReference type="ARBA" id="ARBA00022918"/>
    </source>
</evidence>
<dbReference type="CDD" id="cd00303">
    <property type="entry name" value="retropepsin_like"/>
    <property type="match status" value="1"/>
</dbReference>
<dbReference type="PANTHER" id="PTHR15503">
    <property type="entry name" value="LDOC1 RELATED"/>
    <property type="match status" value="1"/>
</dbReference>
<dbReference type="CDD" id="cd09272">
    <property type="entry name" value="RNase_HI_RT_Ty1"/>
    <property type="match status" value="1"/>
</dbReference>
<dbReference type="InterPro" id="IPR012337">
    <property type="entry name" value="RNaseH-like_sf"/>
</dbReference>
<evidence type="ECO:0000256" key="7">
    <source>
        <dbReference type="PROSITE-ProRule" id="PRU00047"/>
    </source>
</evidence>
<keyword evidence="5" id="KW-0378">Hydrolase</keyword>
<dbReference type="InterPro" id="IPR032567">
    <property type="entry name" value="RTL1-rel"/>
</dbReference>
<dbReference type="SUPFAM" id="SSF57756">
    <property type="entry name" value="Retrovirus zinc finger-like domains"/>
    <property type="match status" value="1"/>
</dbReference>
<keyword evidence="4" id="KW-0255">Endonuclease</keyword>